<keyword evidence="5 7" id="KW-1133">Transmembrane helix</keyword>
<dbReference type="PANTHER" id="PTHR32285">
    <property type="entry name" value="PROTEIN TRICHOME BIREFRINGENCE-LIKE 9-RELATED"/>
    <property type="match status" value="1"/>
</dbReference>
<dbReference type="InterPro" id="IPR025846">
    <property type="entry name" value="TBL_N"/>
</dbReference>
<evidence type="ECO:0000256" key="4">
    <source>
        <dbReference type="ARBA" id="ARBA00022968"/>
    </source>
</evidence>
<dbReference type="AlphaFoldDB" id="A0AAP0L9W8"/>
<evidence type="ECO:0000256" key="1">
    <source>
        <dbReference type="ARBA" id="ARBA00004167"/>
    </source>
</evidence>
<feature type="domain" description="Trichome birefringence-like C-terminal" evidence="8">
    <location>
        <begin position="155"/>
        <end position="426"/>
    </location>
</feature>
<evidence type="ECO:0000259" key="8">
    <source>
        <dbReference type="Pfam" id="PF13839"/>
    </source>
</evidence>
<dbReference type="Pfam" id="PF14416">
    <property type="entry name" value="PMR5N"/>
    <property type="match status" value="1"/>
</dbReference>
<protein>
    <recommendedName>
        <fullName evidence="12">Trichome birefringence-like N-terminal domain-containing protein</fullName>
    </recommendedName>
</protein>
<evidence type="ECO:0000256" key="5">
    <source>
        <dbReference type="ARBA" id="ARBA00022989"/>
    </source>
</evidence>
<gene>
    <name evidence="10" type="ORF">Scep_002297</name>
</gene>
<evidence type="ECO:0000313" key="10">
    <source>
        <dbReference type="EMBL" id="KAK9167106.1"/>
    </source>
</evidence>
<proteinExistence type="inferred from homology"/>
<feature type="domain" description="Trichome birefringence-like N-terminal" evidence="9">
    <location>
        <begin position="101"/>
        <end position="154"/>
    </location>
</feature>
<evidence type="ECO:0008006" key="12">
    <source>
        <dbReference type="Google" id="ProtNLM"/>
    </source>
</evidence>
<evidence type="ECO:0000256" key="2">
    <source>
        <dbReference type="ARBA" id="ARBA00007727"/>
    </source>
</evidence>
<evidence type="ECO:0000256" key="3">
    <source>
        <dbReference type="ARBA" id="ARBA00022692"/>
    </source>
</evidence>
<name>A0AAP0L9W8_9MAGN</name>
<comment type="caution">
    <text evidence="10">The sequence shown here is derived from an EMBL/GenBank/DDBJ whole genome shotgun (WGS) entry which is preliminary data.</text>
</comment>
<sequence length="441" mass="50309">MVVGEAERSGGFVVEMIEMVSGFNRSVSSSHFGRRGLSFSGSRVGSHYKAWMSRYFQVLVLSCSLISFVLAIACGYLYAYPSLNLIIQDAESLEMAEPVDEKCDLFDGHWVPDSSYPLYNASECPFAEMGFNCLANGRKDHDYLKWRWKPKNCELPKFDVLRILKWLRGKRVVFVGDSMSRTQWESMICMLMTGVEDKRGVYEINGNKITKQIRFLSVYFTSYNFTVEFFRSVFLVQQGWASRHGPKRVKSTLKLDKLDDSSKEWSDSDILIFNSGHWWSPGKLFDAGCYFQVGGALKLGMPITTAFRTALNTWASWVETRVNTNRTRVFFRSFEPSHWSDQGRRFCKVTRHPLSTTKGKDKSPFSNVISNVVKNMKVPATVLQVSYMAAFRSDAHVGTWSDMPSVPDCSHWCLPGVPDVWNEIVFSDILANDRLHPQSIT</sequence>
<dbReference type="GO" id="GO:0005794">
    <property type="term" value="C:Golgi apparatus"/>
    <property type="evidence" value="ECO:0007669"/>
    <property type="project" value="TreeGrafter"/>
</dbReference>
<dbReference type="GO" id="GO:0016413">
    <property type="term" value="F:O-acetyltransferase activity"/>
    <property type="evidence" value="ECO:0007669"/>
    <property type="project" value="InterPro"/>
</dbReference>
<dbReference type="EMBL" id="JBBNAG010000001">
    <property type="protein sequence ID" value="KAK9167106.1"/>
    <property type="molecule type" value="Genomic_DNA"/>
</dbReference>
<organism evidence="10 11">
    <name type="scientific">Stephania cephalantha</name>
    <dbReference type="NCBI Taxonomy" id="152367"/>
    <lineage>
        <taxon>Eukaryota</taxon>
        <taxon>Viridiplantae</taxon>
        <taxon>Streptophyta</taxon>
        <taxon>Embryophyta</taxon>
        <taxon>Tracheophyta</taxon>
        <taxon>Spermatophyta</taxon>
        <taxon>Magnoliopsida</taxon>
        <taxon>Ranunculales</taxon>
        <taxon>Menispermaceae</taxon>
        <taxon>Menispermoideae</taxon>
        <taxon>Cissampelideae</taxon>
        <taxon>Stephania</taxon>
    </lineage>
</organism>
<keyword evidence="6 7" id="KW-0472">Membrane</keyword>
<keyword evidence="4" id="KW-0735">Signal-anchor</keyword>
<keyword evidence="11" id="KW-1185">Reference proteome</keyword>
<keyword evidence="3 7" id="KW-0812">Transmembrane</keyword>
<dbReference type="InterPro" id="IPR026057">
    <property type="entry name" value="TBL_C"/>
</dbReference>
<dbReference type="PANTHER" id="PTHR32285:SF63">
    <property type="entry name" value="OS01G0880400 PROTEIN"/>
    <property type="match status" value="1"/>
</dbReference>
<dbReference type="Pfam" id="PF13839">
    <property type="entry name" value="PC-Esterase"/>
    <property type="match status" value="1"/>
</dbReference>
<feature type="transmembrane region" description="Helical" evidence="7">
    <location>
        <begin position="58"/>
        <end position="79"/>
    </location>
</feature>
<dbReference type="InterPro" id="IPR029962">
    <property type="entry name" value="TBL"/>
</dbReference>
<evidence type="ECO:0000256" key="6">
    <source>
        <dbReference type="ARBA" id="ARBA00023136"/>
    </source>
</evidence>
<comment type="similarity">
    <text evidence="2">Belongs to the PC-esterase family. TBL subfamily.</text>
</comment>
<evidence type="ECO:0000313" key="11">
    <source>
        <dbReference type="Proteomes" id="UP001419268"/>
    </source>
</evidence>
<comment type="subcellular location">
    <subcellularLocation>
        <location evidence="1">Membrane</location>
        <topology evidence="1">Single-pass membrane protein</topology>
    </subcellularLocation>
</comment>
<evidence type="ECO:0000256" key="7">
    <source>
        <dbReference type="SAM" id="Phobius"/>
    </source>
</evidence>
<reference evidence="10 11" key="1">
    <citation type="submission" date="2024-01" db="EMBL/GenBank/DDBJ databases">
        <title>Genome assemblies of Stephania.</title>
        <authorList>
            <person name="Yang L."/>
        </authorList>
    </citation>
    <scope>NUCLEOTIDE SEQUENCE [LARGE SCALE GENOMIC DNA]</scope>
    <source>
        <strain evidence="10">JXDWG</strain>
        <tissue evidence="10">Leaf</tissue>
    </source>
</reference>
<accession>A0AAP0L9W8</accession>
<dbReference type="Proteomes" id="UP001419268">
    <property type="component" value="Unassembled WGS sequence"/>
</dbReference>
<evidence type="ECO:0000259" key="9">
    <source>
        <dbReference type="Pfam" id="PF14416"/>
    </source>
</evidence>
<dbReference type="GO" id="GO:0016020">
    <property type="term" value="C:membrane"/>
    <property type="evidence" value="ECO:0007669"/>
    <property type="project" value="UniProtKB-SubCell"/>
</dbReference>